<sequence>MGRASNTETHASFEGRVKENAANCFNTTIVRNWKPFDTTVVLPVDTIDSLKILLDHNLRQVTKGGIEYTKLETKDMIKDKHDAFLPFPPFNFVRGGNLVLSRPYKELRLSEEELDPLSRFTYTERSVKEYMLEQFNQAPDEEYPSHLVRALALHEAANGSHPCLSCGKVGCLRWNSALRSDFCNIICDDCNSVYSLCCIAGSEKVRKVFKKKSHFRGSYAHFQQLRSLMNETNHRDSKMFLLFATRSPAHQRGNKLPVYAAQIMGAQPNLNSDSFSPDRIRIKSNVVFKPMLDEVAWFSVDVPNDLDVVGISMEVFHAYFDALEDKPTAEPSDQSKGIHCARKSEQQIVSLTKVLAQIKSIKGKQERGIRLQKWELDLLGREMKVVKKLEQLEGGNE</sequence>
<gene>
    <name evidence="1" type="ORF">QTG54_005526</name>
</gene>
<accession>A0AAD8YE68</accession>
<keyword evidence="2" id="KW-1185">Reference proteome</keyword>
<dbReference type="EMBL" id="JATAAI010000008">
    <property type="protein sequence ID" value="KAK1743929.1"/>
    <property type="molecule type" value="Genomic_DNA"/>
</dbReference>
<name>A0AAD8YE68_9STRA</name>
<evidence type="ECO:0000313" key="1">
    <source>
        <dbReference type="EMBL" id="KAK1743929.1"/>
    </source>
</evidence>
<reference evidence="1" key="1">
    <citation type="submission" date="2023-06" db="EMBL/GenBank/DDBJ databases">
        <title>Survivors Of The Sea: Transcriptome response of Skeletonema marinoi to long-term dormancy.</title>
        <authorList>
            <person name="Pinder M.I.M."/>
            <person name="Kourtchenko O."/>
            <person name="Robertson E.K."/>
            <person name="Larsson T."/>
            <person name="Maumus F."/>
            <person name="Osuna-Cruz C.M."/>
            <person name="Vancaester E."/>
            <person name="Stenow R."/>
            <person name="Vandepoele K."/>
            <person name="Ploug H."/>
            <person name="Bruchert V."/>
            <person name="Godhe A."/>
            <person name="Topel M."/>
        </authorList>
    </citation>
    <scope>NUCLEOTIDE SEQUENCE</scope>
    <source>
        <strain evidence="1">R05AC</strain>
    </source>
</reference>
<protein>
    <submittedName>
        <fullName evidence="1">Uncharacterized protein</fullName>
    </submittedName>
</protein>
<organism evidence="1 2">
    <name type="scientific">Skeletonema marinoi</name>
    <dbReference type="NCBI Taxonomy" id="267567"/>
    <lineage>
        <taxon>Eukaryota</taxon>
        <taxon>Sar</taxon>
        <taxon>Stramenopiles</taxon>
        <taxon>Ochrophyta</taxon>
        <taxon>Bacillariophyta</taxon>
        <taxon>Coscinodiscophyceae</taxon>
        <taxon>Thalassiosirophycidae</taxon>
        <taxon>Thalassiosirales</taxon>
        <taxon>Skeletonemataceae</taxon>
        <taxon>Skeletonema</taxon>
        <taxon>Skeletonema marinoi-dohrnii complex</taxon>
    </lineage>
</organism>
<proteinExistence type="predicted"/>
<dbReference type="AlphaFoldDB" id="A0AAD8YE68"/>
<comment type="caution">
    <text evidence="1">The sequence shown here is derived from an EMBL/GenBank/DDBJ whole genome shotgun (WGS) entry which is preliminary data.</text>
</comment>
<evidence type="ECO:0000313" key="2">
    <source>
        <dbReference type="Proteomes" id="UP001224775"/>
    </source>
</evidence>
<dbReference type="Proteomes" id="UP001224775">
    <property type="component" value="Unassembled WGS sequence"/>
</dbReference>